<gene>
    <name evidence="1" type="ORF">HMP0015_1546</name>
</gene>
<comment type="caution">
    <text evidence="1">The sequence shown here is derived from an EMBL/GenBank/DDBJ whole genome shotgun (WGS) entry which is preliminary data.</text>
</comment>
<dbReference type="HOGENOM" id="CLU_3075707_0_0_6"/>
<dbReference type="EMBL" id="ADMT01000143">
    <property type="protein sequence ID" value="EFF82985.1"/>
    <property type="molecule type" value="Genomic_DNA"/>
</dbReference>
<proteinExistence type="predicted"/>
<dbReference type="AlphaFoldDB" id="D4XPA4"/>
<sequence length="52" mass="6278">MNVHLFFLKSWNHNGKYPRNNSCDYFLYKANLHPQSDYINARITLLSQHYFG</sequence>
<organism evidence="1 2">
    <name type="scientific">Acinetobacter haemolyticus ATCC 19194</name>
    <dbReference type="NCBI Taxonomy" id="707232"/>
    <lineage>
        <taxon>Bacteria</taxon>
        <taxon>Pseudomonadati</taxon>
        <taxon>Pseudomonadota</taxon>
        <taxon>Gammaproteobacteria</taxon>
        <taxon>Moraxellales</taxon>
        <taxon>Moraxellaceae</taxon>
        <taxon>Acinetobacter</taxon>
    </lineage>
</organism>
<protein>
    <submittedName>
        <fullName evidence="1">Uncharacterized protein</fullName>
    </submittedName>
</protein>
<reference evidence="2" key="1">
    <citation type="submission" date="2010-03" db="EMBL/GenBank/DDBJ databases">
        <title>Complete sequence of Mobiluncus curtisii ATCC 43063.</title>
        <authorList>
            <person name="Muzny D."/>
            <person name="Qin X."/>
            <person name="Deng J."/>
            <person name="Jiang H."/>
            <person name="Liu Y."/>
            <person name="Qu J."/>
            <person name="Song X.-Z."/>
            <person name="Zhang L."/>
            <person name="Thornton R."/>
            <person name="Coyle M."/>
            <person name="Francisco L."/>
            <person name="Jackson L."/>
            <person name="Javaid M."/>
            <person name="Korchina V."/>
            <person name="Kovar C."/>
            <person name="Mata R."/>
            <person name="Mathew T."/>
            <person name="Ngo R."/>
            <person name="Nguyen L."/>
            <person name="Nguyen N."/>
            <person name="Okwuonu G."/>
            <person name="Ongeri F."/>
            <person name="Pham C."/>
            <person name="Simmons D."/>
            <person name="Wilczek-Boney K."/>
            <person name="Hale W."/>
            <person name="Jakkamsetti A."/>
            <person name="Pham P."/>
            <person name="Ruth R."/>
            <person name="San Lucas F."/>
            <person name="Warren J."/>
            <person name="Zhang J."/>
            <person name="Zhao Z."/>
            <person name="Zhou C."/>
            <person name="Zhu D."/>
            <person name="Lee S."/>
            <person name="Bess C."/>
            <person name="Blankenburg K."/>
            <person name="Forbes L."/>
            <person name="Fu Q."/>
            <person name="Gubbala S."/>
            <person name="Hirani K."/>
            <person name="Jayaseelan J.C."/>
            <person name="Lara F."/>
            <person name="Munidasa M."/>
            <person name="Palculict T."/>
            <person name="Patil S."/>
            <person name="Pu L.-L."/>
            <person name="Saada N."/>
            <person name="Tang L."/>
            <person name="Weissenberger G."/>
            <person name="Zhu Y."/>
            <person name="Hemphill L."/>
            <person name="Shang Y."/>
            <person name="Youmans B."/>
            <person name="Ayvaz T."/>
            <person name="Ross M."/>
            <person name="Santibanez J."/>
            <person name="Aqrawi P."/>
            <person name="Gross S."/>
            <person name="Joshi V."/>
            <person name="Fowler G."/>
            <person name="Nazareth L."/>
            <person name="Reid J."/>
            <person name="Worley K."/>
            <person name="Petrosino J."/>
            <person name="Highlander S."/>
            <person name="Gibbs R."/>
            <person name="Gibbs R."/>
        </authorList>
    </citation>
    <scope>NUCLEOTIDE SEQUENCE [LARGE SCALE GENOMIC DNA]</scope>
    <source>
        <strain evidence="2">ATCC 19194</strain>
    </source>
</reference>
<evidence type="ECO:0000313" key="1">
    <source>
        <dbReference type="EMBL" id="EFF82985.1"/>
    </source>
</evidence>
<evidence type="ECO:0000313" key="2">
    <source>
        <dbReference type="Proteomes" id="UP000003085"/>
    </source>
</evidence>
<name>D4XPA4_ACIHA</name>
<accession>D4XPA4</accession>
<dbReference type="Proteomes" id="UP000003085">
    <property type="component" value="Unassembled WGS sequence"/>
</dbReference>